<dbReference type="PANTHER" id="PTHR42879">
    <property type="entry name" value="3-OXOACYL-(ACYL-CARRIER-PROTEIN) REDUCTASE"/>
    <property type="match status" value="1"/>
</dbReference>
<protein>
    <submittedName>
        <fullName evidence="2">Uncharacterized protein</fullName>
    </submittedName>
</protein>
<dbReference type="PRINTS" id="PR00081">
    <property type="entry name" value="GDHRDH"/>
</dbReference>
<dbReference type="InterPro" id="IPR050259">
    <property type="entry name" value="SDR"/>
</dbReference>
<dbReference type="Pfam" id="PF13561">
    <property type="entry name" value="adh_short_C2"/>
    <property type="match status" value="1"/>
</dbReference>
<sequence>MGDRGSVEDFLEEVSVRGEVSILVNNVGASPSRNFQYMTDEEWSELHELNLMSAVRCTRHFLPGMRSQKWGRIVMIASGAAKYPGAALVDYAATKAAMVATGKALAGKYGRDGVLINSVLPGLIHTAMWDRAAGEVAEASGSSAEEVLANNSKSVPVGRYGTAEEVANVIVFLCSDAASYVNGAAIDVDGGQGGHI</sequence>
<evidence type="ECO:0000313" key="2">
    <source>
        <dbReference type="EMBL" id="SUZ61057.1"/>
    </source>
</evidence>
<dbReference type="SUPFAM" id="SSF51735">
    <property type="entry name" value="NAD(P)-binding Rossmann-fold domains"/>
    <property type="match status" value="1"/>
</dbReference>
<gene>
    <name evidence="2" type="ORF">METZ01_LOCUS13911</name>
</gene>
<dbReference type="InterPro" id="IPR002347">
    <property type="entry name" value="SDR_fam"/>
</dbReference>
<reference evidence="2" key="1">
    <citation type="submission" date="2018-05" db="EMBL/GenBank/DDBJ databases">
        <authorList>
            <person name="Lanie J.A."/>
            <person name="Ng W.-L."/>
            <person name="Kazmierczak K.M."/>
            <person name="Andrzejewski T.M."/>
            <person name="Davidsen T.M."/>
            <person name="Wayne K.J."/>
            <person name="Tettelin H."/>
            <person name="Glass J.I."/>
            <person name="Rusch D."/>
            <person name="Podicherti R."/>
            <person name="Tsui H.-C.T."/>
            <person name="Winkler M.E."/>
        </authorList>
    </citation>
    <scope>NUCLEOTIDE SEQUENCE</scope>
</reference>
<accession>A0A381P3P6</accession>
<dbReference type="EMBL" id="UINC01000777">
    <property type="protein sequence ID" value="SUZ61057.1"/>
    <property type="molecule type" value="Genomic_DNA"/>
</dbReference>
<dbReference type="AlphaFoldDB" id="A0A381P3P6"/>
<dbReference type="PRINTS" id="PR00080">
    <property type="entry name" value="SDRFAMILY"/>
</dbReference>
<dbReference type="InterPro" id="IPR036291">
    <property type="entry name" value="NAD(P)-bd_dom_sf"/>
</dbReference>
<name>A0A381P3P6_9ZZZZ</name>
<comment type="similarity">
    <text evidence="1">Belongs to the short-chain dehydrogenases/reductases (SDR) family.</text>
</comment>
<proteinExistence type="inferred from homology"/>
<evidence type="ECO:0000256" key="1">
    <source>
        <dbReference type="ARBA" id="ARBA00006484"/>
    </source>
</evidence>
<organism evidence="2">
    <name type="scientific">marine metagenome</name>
    <dbReference type="NCBI Taxonomy" id="408172"/>
    <lineage>
        <taxon>unclassified sequences</taxon>
        <taxon>metagenomes</taxon>
        <taxon>ecological metagenomes</taxon>
    </lineage>
</organism>
<dbReference type="Gene3D" id="3.40.50.720">
    <property type="entry name" value="NAD(P)-binding Rossmann-like Domain"/>
    <property type="match status" value="1"/>
</dbReference>